<comment type="catalytic activity">
    <reaction evidence="8">
        <text>a quinone + NADH + H(+) = a quinol + NAD(+)</text>
        <dbReference type="Rhea" id="RHEA:46160"/>
        <dbReference type="ChEBI" id="CHEBI:15378"/>
        <dbReference type="ChEBI" id="CHEBI:24646"/>
        <dbReference type="ChEBI" id="CHEBI:57540"/>
        <dbReference type="ChEBI" id="CHEBI:57945"/>
        <dbReference type="ChEBI" id="CHEBI:132124"/>
        <dbReference type="EC" id="1.6.5.9"/>
    </reaction>
</comment>
<dbReference type="PANTHER" id="PTHR43706">
    <property type="entry name" value="NADH DEHYDROGENASE"/>
    <property type="match status" value="1"/>
</dbReference>
<keyword evidence="4" id="KW-0274">FAD</keyword>
<evidence type="ECO:0000256" key="9">
    <source>
        <dbReference type="ARBA" id="ARBA00049010"/>
    </source>
</evidence>
<sequence length="585" mass="65435">MASSSRALARFAPSQVAKLQLPSAATSRLLTTSSRLPARAGRVALNNNRVAALSREFRRQYSDAPSATLSPAPPKKRRFRVLKWTWRLTYLSLLGGIGYAGWLIYEDRHPVEQIEADPTKKTLVILGTGWGSVSLLKKLDTENYNVIVISPRNYFLFTPLLPSCTTGTIEHRSIMEPIRSILRQKKARAKFYEAEATSIDPERKVIKVSDISEVRGDTLETEVAYDMLVIGVGAENSTFGIPGVKEHSCFLKEIGDAQQIRKRIMDCVETATFKDQSPEEIERLLHMVVVGGGPTGVEFAAELQDFFEQDIKKLIPELADRFRVTLIEALPNVLPSFSKHLIEYTESTFKEEKIDIKTKTMVKKVTNKTVEAEATRPDGKKETVVMPYGLLVWATGNAVRGIVKDLIAKIPAQKDSRRGLAVNEYLVVQGARDIWAVGDCAVAGYAPTAQVASQEGSFLARLFNNMAKTEQIEDNIRELSSSLNVKPGNSAEVTRQIEEYERQLRRIKDIKPFHYSHQGSLAYIGSEKAVADISWFNGNFASGGGLTFLFWRSAYLSMCFSTRNRLLVINDWLKSKVFGRDVSRE</sequence>
<keyword evidence="6" id="KW-0560">Oxidoreductase</keyword>
<dbReference type="Proteomes" id="UP000182658">
    <property type="component" value="Unassembled WGS sequence"/>
</dbReference>
<organism evidence="13 14">
    <name type="scientific">Coniochaeta ligniaria NRRL 30616</name>
    <dbReference type="NCBI Taxonomy" id="1408157"/>
    <lineage>
        <taxon>Eukaryota</taxon>
        <taxon>Fungi</taxon>
        <taxon>Dikarya</taxon>
        <taxon>Ascomycota</taxon>
        <taxon>Pezizomycotina</taxon>
        <taxon>Sordariomycetes</taxon>
        <taxon>Sordariomycetidae</taxon>
        <taxon>Coniochaetales</taxon>
        <taxon>Coniochaetaceae</taxon>
        <taxon>Coniochaeta</taxon>
    </lineage>
</organism>
<evidence type="ECO:0000256" key="1">
    <source>
        <dbReference type="ARBA" id="ARBA00005272"/>
    </source>
</evidence>
<evidence type="ECO:0000256" key="3">
    <source>
        <dbReference type="ARBA" id="ARBA00022630"/>
    </source>
</evidence>
<dbReference type="InParanoid" id="A0A1J7IZX5"/>
<dbReference type="EC" id="1.6.5.9" evidence="2"/>
<dbReference type="InterPro" id="IPR054585">
    <property type="entry name" value="NDH2-like_C"/>
</dbReference>
<dbReference type="OrthoDB" id="3244603at2759"/>
<dbReference type="InterPro" id="IPR023753">
    <property type="entry name" value="FAD/NAD-binding_dom"/>
</dbReference>
<dbReference type="EMBL" id="KV875094">
    <property type="protein sequence ID" value="OIW33343.1"/>
    <property type="molecule type" value="Genomic_DNA"/>
</dbReference>
<dbReference type="AlphaFoldDB" id="A0A1J7IZX5"/>
<keyword evidence="14" id="KW-1185">Reference proteome</keyword>
<keyword evidence="3" id="KW-0285">Flavoprotein</keyword>
<protein>
    <recommendedName>
        <fullName evidence="2">NADH:ubiquinone reductase (non-electrogenic)</fullName>
        <ecNumber evidence="2">1.6.5.9</ecNumber>
    </recommendedName>
</protein>
<dbReference type="Pfam" id="PF07992">
    <property type="entry name" value="Pyr_redox_2"/>
    <property type="match status" value="1"/>
</dbReference>
<evidence type="ECO:0000313" key="14">
    <source>
        <dbReference type="Proteomes" id="UP000182658"/>
    </source>
</evidence>
<dbReference type="Pfam" id="PF22366">
    <property type="entry name" value="NDH2_C"/>
    <property type="match status" value="1"/>
</dbReference>
<dbReference type="GO" id="GO:0050136">
    <property type="term" value="F:NADH dehydrogenase (quinone) (non-electrogenic) activity"/>
    <property type="evidence" value="ECO:0007669"/>
    <property type="project" value="UniProtKB-EC"/>
</dbReference>
<dbReference type="PRINTS" id="PR00368">
    <property type="entry name" value="FADPNR"/>
</dbReference>
<keyword evidence="10" id="KW-1133">Transmembrane helix</keyword>
<dbReference type="STRING" id="1408157.A0A1J7IZX5"/>
<evidence type="ECO:0000256" key="7">
    <source>
        <dbReference type="ARBA" id="ARBA00023027"/>
    </source>
</evidence>
<gene>
    <name evidence="13" type="ORF">CONLIGDRAFT_628226</name>
</gene>
<feature type="domain" description="External alternative NADH-ubiquinone oxidoreductase-like C-terminal" evidence="12">
    <location>
        <begin position="517"/>
        <end position="581"/>
    </location>
</feature>
<dbReference type="FunCoup" id="A0A1J7IZX5">
    <property type="interactions" value="290"/>
</dbReference>
<comment type="catalytic activity">
    <reaction evidence="9">
        <text>a ubiquinone + NADH + H(+) = a ubiquinol + NAD(+)</text>
        <dbReference type="Rhea" id="RHEA:23152"/>
        <dbReference type="Rhea" id="RHEA-COMP:9565"/>
        <dbReference type="Rhea" id="RHEA-COMP:9566"/>
        <dbReference type="ChEBI" id="CHEBI:15378"/>
        <dbReference type="ChEBI" id="CHEBI:16389"/>
        <dbReference type="ChEBI" id="CHEBI:17976"/>
        <dbReference type="ChEBI" id="CHEBI:57540"/>
        <dbReference type="ChEBI" id="CHEBI:57945"/>
    </reaction>
</comment>
<dbReference type="PANTHER" id="PTHR43706:SF47">
    <property type="entry name" value="EXTERNAL NADH-UBIQUINONE OXIDOREDUCTASE 1, MITOCHONDRIAL-RELATED"/>
    <property type="match status" value="1"/>
</dbReference>
<dbReference type="InterPro" id="IPR045024">
    <property type="entry name" value="NDH-2"/>
</dbReference>
<evidence type="ECO:0000256" key="5">
    <source>
        <dbReference type="ARBA" id="ARBA00022946"/>
    </source>
</evidence>
<keyword evidence="5" id="KW-0809">Transit peptide</keyword>
<proteinExistence type="inferred from homology"/>
<evidence type="ECO:0000256" key="2">
    <source>
        <dbReference type="ARBA" id="ARBA00012637"/>
    </source>
</evidence>
<name>A0A1J7IZX5_9PEZI</name>
<keyword evidence="7" id="KW-0520">NAD</keyword>
<comment type="similarity">
    <text evidence="1">Belongs to the NADH dehydrogenase family.</text>
</comment>
<reference evidence="13 14" key="1">
    <citation type="submission" date="2016-10" db="EMBL/GenBank/DDBJ databases">
        <title>Draft genome sequence of Coniochaeta ligniaria NRRL30616, a lignocellulolytic fungus for bioabatement of inhibitors in plant biomass hydrolysates.</title>
        <authorList>
            <consortium name="DOE Joint Genome Institute"/>
            <person name="Jimenez D.J."/>
            <person name="Hector R.E."/>
            <person name="Riley R."/>
            <person name="Sun H."/>
            <person name="Grigoriev I.V."/>
            <person name="Van Elsas J.D."/>
            <person name="Nichols N.N."/>
        </authorList>
    </citation>
    <scope>NUCLEOTIDE SEQUENCE [LARGE SCALE GENOMIC DNA]</scope>
    <source>
        <strain evidence="13 14">NRRL 30616</strain>
    </source>
</reference>
<evidence type="ECO:0000256" key="10">
    <source>
        <dbReference type="SAM" id="Phobius"/>
    </source>
</evidence>
<evidence type="ECO:0000256" key="4">
    <source>
        <dbReference type="ARBA" id="ARBA00022827"/>
    </source>
</evidence>
<keyword evidence="10" id="KW-0472">Membrane</keyword>
<evidence type="ECO:0000256" key="8">
    <source>
        <dbReference type="ARBA" id="ARBA00047599"/>
    </source>
</evidence>
<dbReference type="SUPFAM" id="SSF51905">
    <property type="entry name" value="FAD/NAD(P)-binding domain"/>
    <property type="match status" value="2"/>
</dbReference>
<accession>A0A1J7IZX5</accession>
<keyword evidence="10" id="KW-0812">Transmembrane</keyword>
<dbReference type="InterPro" id="IPR036188">
    <property type="entry name" value="FAD/NAD-bd_sf"/>
</dbReference>
<dbReference type="GO" id="GO:0005739">
    <property type="term" value="C:mitochondrion"/>
    <property type="evidence" value="ECO:0007669"/>
    <property type="project" value="UniProtKB-ARBA"/>
</dbReference>
<evidence type="ECO:0000256" key="6">
    <source>
        <dbReference type="ARBA" id="ARBA00023002"/>
    </source>
</evidence>
<evidence type="ECO:0000259" key="12">
    <source>
        <dbReference type="Pfam" id="PF22366"/>
    </source>
</evidence>
<feature type="domain" description="FAD/NAD(P)-binding" evidence="11">
    <location>
        <begin position="122"/>
        <end position="456"/>
    </location>
</feature>
<evidence type="ECO:0000259" key="11">
    <source>
        <dbReference type="Pfam" id="PF07992"/>
    </source>
</evidence>
<feature type="transmembrane region" description="Helical" evidence="10">
    <location>
        <begin position="84"/>
        <end position="105"/>
    </location>
</feature>
<dbReference type="Gene3D" id="3.50.50.100">
    <property type="match status" value="1"/>
</dbReference>
<evidence type="ECO:0000313" key="13">
    <source>
        <dbReference type="EMBL" id="OIW33343.1"/>
    </source>
</evidence>